<evidence type="ECO:0000313" key="7">
    <source>
        <dbReference type="Proteomes" id="UP000199628"/>
    </source>
</evidence>
<sequence length="565" mass="64319">MTEHKPIQPKDVFASLPRMTFADVRDAAVSEVSGTRLRDLRSAFRFLEDRMGLDLTQTPATAAIVREIFENQRPDTLGISVKRLENIRSIVSQTLRSHGPRRKWITQEIEPAPVWQALLDLLERREDRWALGRIACYCTEMKIAPDELRSAMLGGFWQALCHEVTSKSPKAIFKRTIHAWNRALREVPDWPGEGLGSPFKTNPYMLPLEAFPAGFQEAVVAWEVRLCNPDPLDPTSPIRAYRSATIEGYRYAFRRLATALVKSSTVPIDRITGFEVFFVEDHFKSALRPFLKGERVKTEGYAHKMATQMIAVGRYHLGYDDARLAPLIAIAQRLKPKDIGRMGERNRKRLEQFDDEDVVRRLLRFPEEELARAHNQRNKLRRAKGVERALAVSLAIFTGMRIKNLRQLNQDAQILRSGKRVFVHLSDEETKSHRALDLELPSETVGLLDQFLADHRPLLPGSDGPYLFPSEQGGPRSYSALRGALSRTLWQHAGIRISPHLFRHAIAKIVVERHPERALDVSRRLGHKSINTTYQSYLGTEGPAASRRINALLKDLRDDPSEGET</sequence>
<name>A0A1G7EIJ3_9RHOB</name>
<keyword evidence="3" id="KW-0238">DNA-binding</keyword>
<dbReference type="AlphaFoldDB" id="A0A1G7EIJ3"/>
<feature type="domain" description="Tyr recombinase" evidence="5">
    <location>
        <begin position="349"/>
        <end position="553"/>
    </location>
</feature>
<dbReference type="GO" id="GO:0006310">
    <property type="term" value="P:DNA recombination"/>
    <property type="evidence" value="ECO:0007669"/>
    <property type="project" value="UniProtKB-KW"/>
</dbReference>
<dbReference type="PANTHER" id="PTHR30349">
    <property type="entry name" value="PHAGE INTEGRASE-RELATED"/>
    <property type="match status" value="1"/>
</dbReference>
<evidence type="ECO:0000259" key="5">
    <source>
        <dbReference type="PROSITE" id="PS51898"/>
    </source>
</evidence>
<protein>
    <submittedName>
        <fullName evidence="6">Phage integrase family protein</fullName>
    </submittedName>
</protein>
<dbReference type="GO" id="GO:0003677">
    <property type="term" value="F:DNA binding"/>
    <property type="evidence" value="ECO:0007669"/>
    <property type="project" value="UniProtKB-KW"/>
</dbReference>
<dbReference type="InterPro" id="IPR002104">
    <property type="entry name" value="Integrase_catalytic"/>
</dbReference>
<dbReference type="Pfam" id="PF00589">
    <property type="entry name" value="Phage_integrase"/>
    <property type="match status" value="1"/>
</dbReference>
<evidence type="ECO:0000256" key="4">
    <source>
        <dbReference type="ARBA" id="ARBA00023172"/>
    </source>
</evidence>
<evidence type="ECO:0000256" key="3">
    <source>
        <dbReference type="ARBA" id="ARBA00023125"/>
    </source>
</evidence>
<accession>A0A1G7EIJ3</accession>
<dbReference type="EMBL" id="FMZV01000025">
    <property type="protein sequence ID" value="SDE63236.1"/>
    <property type="molecule type" value="Genomic_DNA"/>
</dbReference>
<keyword evidence="4" id="KW-0233">DNA recombination</keyword>
<dbReference type="STRING" id="639004.SAMN04488239_12552"/>
<gene>
    <name evidence="6" type="ORF">SAMN04488239_12552</name>
</gene>
<dbReference type="InterPro" id="IPR011010">
    <property type="entry name" value="DNA_brk_join_enz"/>
</dbReference>
<keyword evidence="7" id="KW-1185">Reference proteome</keyword>
<dbReference type="OrthoDB" id="9803188at2"/>
<organism evidence="6 7">
    <name type="scientific">Ruegeria marina</name>
    <dbReference type="NCBI Taxonomy" id="639004"/>
    <lineage>
        <taxon>Bacteria</taxon>
        <taxon>Pseudomonadati</taxon>
        <taxon>Pseudomonadota</taxon>
        <taxon>Alphaproteobacteria</taxon>
        <taxon>Rhodobacterales</taxon>
        <taxon>Roseobacteraceae</taxon>
        <taxon>Ruegeria</taxon>
    </lineage>
</organism>
<evidence type="ECO:0000313" key="6">
    <source>
        <dbReference type="EMBL" id="SDE63236.1"/>
    </source>
</evidence>
<dbReference type="GO" id="GO:0015074">
    <property type="term" value="P:DNA integration"/>
    <property type="evidence" value="ECO:0007669"/>
    <property type="project" value="UniProtKB-KW"/>
</dbReference>
<keyword evidence="2" id="KW-0229">DNA integration</keyword>
<dbReference type="PROSITE" id="PS51898">
    <property type="entry name" value="TYR_RECOMBINASE"/>
    <property type="match status" value="1"/>
</dbReference>
<evidence type="ECO:0000256" key="1">
    <source>
        <dbReference type="ARBA" id="ARBA00008857"/>
    </source>
</evidence>
<dbReference type="Gene3D" id="1.10.443.10">
    <property type="entry name" value="Intergrase catalytic core"/>
    <property type="match status" value="1"/>
</dbReference>
<dbReference type="InterPro" id="IPR050090">
    <property type="entry name" value="Tyrosine_recombinase_XerCD"/>
</dbReference>
<proteinExistence type="inferred from homology"/>
<reference evidence="7" key="1">
    <citation type="submission" date="2016-10" db="EMBL/GenBank/DDBJ databases">
        <authorList>
            <person name="Varghese N."/>
            <person name="Submissions S."/>
        </authorList>
    </citation>
    <scope>NUCLEOTIDE SEQUENCE [LARGE SCALE GENOMIC DNA]</scope>
    <source>
        <strain evidence="7">CGMCC 1.9108</strain>
    </source>
</reference>
<evidence type="ECO:0000256" key="2">
    <source>
        <dbReference type="ARBA" id="ARBA00022908"/>
    </source>
</evidence>
<dbReference type="CDD" id="cd00397">
    <property type="entry name" value="DNA_BRE_C"/>
    <property type="match status" value="1"/>
</dbReference>
<dbReference type="Proteomes" id="UP000199628">
    <property type="component" value="Unassembled WGS sequence"/>
</dbReference>
<dbReference type="PANTHER" id="PTHR30349:SF41">
    <property type="entry name" value="INTEGRASE_RECOMBINASE PROTEIN MJ0367-RELATED"/>
    <property type="match status" value="1"/>
</dbReference>
<dbReference type="RefSeq" id="WP_093037543.1">
    <property type="nucleotide sequence ID" value="NZ_FMZV01000025.1"/>
</dbReference>
<dbReference type="InterPro" id="IPR013762">
    <property type="entry name" value="Integrase-like_cat_sf"/>
</dbReference>
<dbReference type="SUPFAM" id="SSF56349">
    <property type="entry name" value="DNA breaking-rejoining enzymes"/>
    <property type="match status" value="1"/>
</dbReference>
<comment type="similarity">
    <text evidence="1">Belongs to the 'phage' integrase family.</text>
</comment>